<dbReference type="InterPro" id="IPR004556">
    <property type="entry name" value="HemK-like"/>
</dbReference>
<evidence type="ECO:0000256" key="1">
    <source>
        <dbReference type="ARBA" id="ARBA00012771"/>
    </source>
</evidence>
<dbReference type="InterPro" id="IPR040758">
    <property type="entry name" value="PrmC_N"/>
</dbReference>
<dbReference type="InterPro" id="IPR002052">
    <property type="entry name" value="DNA_methylase_N6_adenine_CS"/>
</dbReference>
<reference evidence="8" key="1">
    <citation type="submission" date="2020-06" db="EMBL/GenBank/DDBJ databases">
        <title>Draft genome of Bugula neritina, a colonial animal packing powerful symbionts and potential medicines.</title>
        <authorList>
            <person name="Rayko M."/>
        </authorList>
    </citation>
    <scope>NUCLEOTIDE SEQUENCE [LARGE SCALE GENOMIC DNA]</scope>
    <source>
        <strain evidence="8">Kwan_BN1</strain>
    </source>
</reference>
<dbReference type="CDD" id="cd02440">
    <property type="entry name" value="AdoMet_MTases"/>
    <property type="match status" value="1"/>
</dbReference>
<evidence type="ECO:0000256" key="2">
    <source>
        <dbReference type="ARBA" id="ARBA00022603"/>
    </source>
</evidence>
<dbReference type="Gene3D" id="1.10.8.10">
    <property type="entry name" value="DNA helicase RuvA subunit, C-terminal domain"/>
    <property type="match status" value="1"/>
</dbReference>
<dbReference type="GO" id="GO:0102559">
    <property type="term" value="F:peptide chain release factor N(5)-glutamine methyltransferase activity"/>
    <property type="evidence" value="ECO:0007669"/>
    <property type="project" value="UniProtKB-EC"/>
</dbReference>
<dbReference type="OrthoDB" id="269872at2759"/>
<dbReference type="Pfam" id="PF17827">
    <property type="entry name" value="PrmC_N"/>
    <property type="match status" value="1"/>
</dbReference>
<dbReference type="GO" id="GO:0005739">
    <property type="term" value="C:mitochondrion"/>
    <property type="evidence" value="ECO:0007669"/>
    <property type="project" value="TreeGrafter"/>
</dbReference>
<dbReference type="InterPro" id="IPR050320">
    <property type="entry name" value="N5-glutamine_MTase"/>
</dbReference>
<dbReference type="InterPro" id="IPR007848">
    <property type="entry name" value="Small_mtfrase_dom"/>
</dbReference>
<dbReference type="PRINTS" id="PR00507">
    <property type="entry name" value="N12N6MTFRASE"/>
</dbReference>
<dbReference type="PANTHER" id="PTHR18895">
    <property type="entry name" value="HEMK METHYLTRANSFERASE"/>
    <property type="match status" value="1"/>
</dbReference>
<evidence type="ECO:0000256" key="4">
    <source>
        <dbReference type="ARBA" id="ARBA00022691"/>
    </source>
</evidence>
<evidence type="ECO:0000256" key="3">
    <source>
        <dbReference type="ARBA" id="ARBA00022679"/>
    </source>
</evidence>
<keyword evidence="3" id="KW-0808">Transferase</keyword>
<keyword evidence="9" id="KW-1185">Reference proteome</keyword>
<dbReference type="GO" id="GO:0032259">
    <property type="term" value="P:methylation"/>
    <property type="evidence" value="ECO:0007669"/>
    <property type="project" value="UniProtKB-KW"/>
</dbReference>
<evidence type="ECO:0000313" key="8">
    <source>
        <dbReference type="EMBL" id="KAF6039626.1"/>
    </source>
</evidence>
<dbReference type="SUPFAM" id="SSF53335">
    <property type="entry name" value="S-adenosyl-L-methionine-dependent methyltransferases"/>
    <property type="match status" value="1"/>
</dbReference>
<evidence type="ECO:0000313" key="9">
    <source>
        <dbReference type="Proteomes" id="UP000593567"/>
    </source>
</evidence>
<dbReference type="Gene3D" id="3.40.50.150">
    <property type="entry name" value="Vaccinia Virus protein VP39"/>
    <property type="match status" value="1"/>
</dbReference>
<feature type="domain" description="Release factor glutamine methyltransferase N-terminal" evidence="7">
    <location>
        <begin position="72"/>
        <end position="136"/>
    </location>
</feature>
<dbReference type="InterPro" id="IPR029063">
    <property type="entry name" value="SAM-dependent_MTases_sf"/>
</dbReference>
<proteinExistence type="predicted"/>
<name>A0A7J7KN82_BUGNE</name>
<dbReference type="EC" id="2.1.1.297" evidence="1"/>
<organism evidence="8 9">
    <name type="scientific">Bugula neritina</name>
    <name type="common">Brown bryozoan</name>
    <name type="synonym">Sertularia neritina</name>
    <dbReference type="NCBI Taxonomy" id="10212"/>
    <lineage>
        <taxon>Eukaryota</taxon>
        <taxon>Metazoa</taxon>
        <taxon>Spiralia</taxon>
        <taxon>Lophotrochozoa</taxon>
        <taxon>Bryozoa</taxon>
        <taxon>Gymnolaemata</taxon>
        <taxon>Cheilostomatida</taxon>
        <taxon>Flustrina</taxon>
        <taxon>Buguloidea</taxon>
        <taxon>Bugulidae</taxon>
        <taxon>Bugula</taxon>
    </lineage>
</organism>
<evidence type="ECO:0000256" key="5">
    <source>
        <dbReference type="ARBA" id="ARBA00048391"/>
    </source>
</evidence>
<evidence type="ECO:0000259" key="7">
    <source>
        <dbReference type="Pfam" id="PF17827"/>
    </source>
</evidence>
<evidence type="ECO:0000259" key="6">
    <source>
        <dbReference type="Pfam" id="PF05175"/>
    </source>
</evidence>
<dbReference type="AlphaFoldDB" id="A0A7J7KN82"/>
<dbReference type="PROSITE" id="PS00092">
    <property type="entry name" value="N6_MTASE"/>
    <property type="match status" value="1"/>
</dbReference>
<keyword evidence="4" id="KW-0949">S-adenosyl-L-methionine</keyword>
<gene>
    <name evidence="8" type="ORF">EB796_002086</name>
</gene>
<sequence>MYCKSLLVKLATSANHQLLRNTRLCGNTICSHFYPTSGLQAHLQYRLCSNYYKTNPDVAPGAIHNVKSICSKWAEHFKHKNIPEPEVSAELIVAHVLGVKTLAGVVPWQIVPTVKTDKINKLCLLRLERMPVQYIIEEWDFRDLLLEMRPPVLIPRPETEELIGFIHQYQVSNHLSPPEWILDIGCGCGAIILSLCKEYPLSQCIGIDQSPAACDLSRKNANSNSLAVHIENIQFNDDTVKKEKLFHHGFDLIVSNPPYIKKEDLEILPPEIKCYEDVSGALDGGADGLEIIVSILRNTKYLLNKQGLLWLEVDSSHPDKVKNLVENNLDWGLQYIQTYNDLFGKPRFCLLSLH</sequence>
<accession>A0A7J7KN82</accession>
<dbReference type="Pfam" id="PF05175">
    <property type="entry name" value="MTS"/>
    <property type="match status" value="1"/>
</dbReference>
<comment type="catalytic activity">
    <reaction evidence="5">
        <text>L-glutaminyl-[peptide chain release factor] + S-adenosyl-L-methionine = N(5)-methyl-L-glutaminyl-[peptide chain release factor] + S-adenosyl-L-homocysteine + H(+)</text>
        <dbReference type="Rhea" id="RHEA:42896"/>
        <dbReference type="Rhea" id="RHEA-COMP:10271"/>
        <dbReference type="Rhea" id="RHEA-COMP:10272"/>
        <dbReference type="ChEBI" id="CHEBI:15378"/>
        <dbReference type="ChEBI" id="CHEBI:30011"/>
        <dbReference type="ChEBI" id="CHEBI:57856"/>
        <dbReference type="ChEBI" id="CHEBI:59789"/>
        <dbReference type="ChEBI" id="CHEBI:61891"/>
        <dbReference type="EC" id="2.1.1.297"/>
    </reaction>
</comment>
<protein>
    <recommendedName>
        <fullName evidence="1">peptide chain release factor N(5)-glutamine methyltransferase</fullName>
        <ecNumber evidence="1">2.1.1.297</ecNumber>
    </recommendedName>
</protein>
<dbReference type="Proteomes" id="UP000593567">
    <property type="component" value="Unassembled WGS sequence"/>
</dbReference>
<dbReference type="NCBIfam" id="TIGR00536">
    <property type="entry name" value="hemK_fam"/>
    <property type="match status" value="1"/>
</dbReference>
<comment type="caution">
    <text evidence="8">The sequence shown here is derived from an EMBL/GenBank/DDBJ whole genome shotgun (WGS) entry which is preliminary data.</text>
</comment>
<dbReference type="PANTHER" id="PTHR18895:SF74">
    <property type="entry name" value="MTRF1L RELEASE FACTOR GLUTAMINE METHYLTRANSFERASE"/>
    <property type="match status" value="1"/>
</dbReference>
<dbReference type="EMBL" id="VXIV02000229">
    <property type="protein sequence ID" value="KAF6039626.1"/>
    <property type="molecule type" value="Genomic_DNA"/>
</dbReference>
<dbReference type="GO" id="GO:0003676">
    <property type="term" value="F:nucleic acid binding"/>
    <property type="evidence" value="ECO:0007669"/>
    <property type="project" value="InterPro"/>
</dbReference>
<feature type="domain" description="Methyltransferase small" evidence="6">
    <location>
        <begin position="180"/>
        <end position="264"/>
    </location>
</feature>
<keyword evidence="2" id="KW-0489">Methyltransferase</keyword>